<dbReference type="EMBL" id="JAFHBD010000068">
    <property type="protein sequence ID" value="MBN2954723.1"/>
    <property type="molecule type" value="Genomic_DNA"/>
</dbReference>
<evidence type="ECO:0000313" key="1">
    <source>
        <dbReference type="EMBL" id="CUO75874.1"/>
    </source>
</evidence>
<dbReference type="Proteomes" id="UP000737612">
    <property type="component" value="Unassembled WGS sequence"/>
</dbReference>
<evidence type="ECO:0000313" key="2">
    <source>
        <dbReference type="EMBL" id="MBN2954723.1"/>
    </source>
</evidence>
<gene>
    <name evidence="1" type="ORF">ERS852406_02767</name>
    <name evidence="2" type="ORF">JTJ23_14300</name>
</gene>
<dbReference type="EMBL" id="CYYV01000014">
    <property type="protein sequence ID" value="CUO75874.1"/>
    <property type="molecule type" value="Genomic_DNA"/>
</dbReference>
<protein>
    <submittedName>
        <fullName evidence="1">Uncharacterized protein</fullName>
    </submittedName>
</protein>
<accession>A0A174HLT9</accession>
<reference evidence="1 3" key="1">
    <citation type="submission" date="2015-09" db="EMBL/GenBank/DDBJ databases">
        <authorList>
            <consortium name="Pathogen Informatics"/>
        </authorList>
    </citation>
    <scope>NUCLEOTIDE SEQUENCE [LARGE SCALE GENOMIC DNA]</scope>
    <source>
        <strain evidence="1 3">2789STDY5608849</strain>
    </source>
</reference>
<organism evidence="1 3">
    <name type="scientific">Fusicatenibacter saccharivorans</name>
    <dbReference type="NCBI Taxonomy" id="1150298"/>
    <lineage>
        <taxon>Bacteria</taxon>
        <taxon>Bacillati</taxon>
        <taxon>Bacillota</taxon>
        <taxon>Clostridia</taxon>
        <taxon>Lachnospirales</taxon>
        <taxon>Lachnospiraceae</taxon>
        <taxon>Fusicatenibacter</taxon>
    </lineage>
</organism>
<evidence type="ECO:0000313" key="3">
    <source>
        <dbReference type="Proteomes" id="UP000095706"/>
    </source>
</evidence>
<name>A0A174HLT9_9FIRM</name>
<dbReference type="RefSeq" id="WP_156327612.1">
    <property type="nucleotide sequence ID" value="NZ_CABJFB010000010.1"/>
</dbReference>
<dbReference type="AlphaFoldDB" id="A0A174HLT9"/>
<dbReference type="GeneID" id="79856143"/>
<proteinExistence type="predicted"/>
<dbReference type="Proteomes" id="UP000095706">
    <property type="component" value="Unassembled WGS sequence"/>
</dbReference>
<sequence length="56" mass="6382">MEAMNYVKPELIVVAFVLYFFGVALRQAPDADSRMEKSVSSPSAMVKKLQKWCNQK</sequence>
<reference evidence="2" key="2">
    <citation type="submission" date="2021-02" db="EMBL/GenBank/DDBJ databases">
        <title>Metagenome-assembled genomes from human diarrheal sample B26.</title>
        <authorList>
            <person name="Ateba T.P."/>
            <person name="Alayande K.A."/>
            <person name="Mwanza M."/>
        </authorList>
    </citation>
    <scope>NUCLEOTIDE SEQUENCE</scope>
    <source>
        <strain evidence="2">06WH</strain>
    </source>
</reference>